<evidence type="ECO:0000256" key="4">
    <source>
        <dbReference type="ARBA" id="ARBA00022448"/>
    </source>
</evidence>
<evidence type="ECO:0000256" key="7">
    <source>
        <dbReference type="ARBA" id="ARBA00022781"/>
    </source>
</evidence>
<comment type="subcellular location">
    <subcellularLocation>
        <location evidence="1 12">Mitochondrion membrane</location>
        <topology evidence="1 12">Single-pass membrane protein</topology>
    </subcellularLocation>
</comment>
<dbReference type="AlphaFoldDB" id="D2K8L6"/>
<comment type="similarity">
    <text evidence="2 12">Belongs to the ATPase protein 8 family.</text>
</comment>
<dbReference type="Pfam" id="PF00895">
    <property type="entry name" value="ATP-synt_8"/>
    <property type="match status" value="1"/>
</dbReference>
<evidence type="ECO:0000256" key="6">
    <source>
        <dbReference type="ARBA" id="ARBA00022692"/>
    </source>
</evidence>
<keyword evidence="4 12" id="KW-0813">Transport</keyword>
<geneLocation type="mitochondrion" evidence="14"/>
<accession>D2K8L6</accession>
<keyword evidence="6 12" id="KW-0812">Transmembrane</keyword>
<dbReference type="InterPro" id="IPR001421">
    <property type="entry name" value="ATP8_metazoa"/>
</dbReference>
<evidence type="ECO:0000256" key="10">
    <source>
        <dbReference type="ARBA" id="ARBA00023128"/>
    </source>
</evidence>
<evidence type="ECO:0000256" key="12">
    <source>
        <dbReference type="RuleBase" id="RU003661"/>
    </source>
</evidence>
<comment type="subunit">
    <text evidence="3">F-type ATPases have 2 components, CF(1) - the catalytic core - and CF(0) - the membrane proton channel.</text>
</comment>
<evidence type="ECO:0000256" key="5">
    <source>
        <dbReference type="ARBA" id="ARBA00022547"/>
    </source>
</evidence>
<name>D2K8L6_9NEOP</name>
<evidence type="ECO:0000256" key="8">
    <source>
        <dbReference type="ARBA" id="ARBA00022989"/>
    </source>
</evidence>
<feature type="transmembrane region" description="Helical" evidence="13">
    <location>
        <begin position="6"/>
        <end position="29"/>
    </location>
</feature>
<evidence type="ECO:0000256" key="2">
    <source>
        <dbReference type="ARBA" id="ARBA00008892"/>
    </source>
</evidence>
<keyword evidence="9 12" id="KW-0406">Ion transport</keyword>
<dbReference type="GO" id="GO:0015986">
    <property type="term" value="P:proton motive force-driven ATP synthesis"/>
    <property type="evidence" value="ECO:0007669"/>
    <property type="project" value="InterPro"/>
</dbReference>
<evidence type="ECO:0000256" key="1">
    <source>
        <dbReference type="ARBA" id="ARBA00004304"/>
    </source>
</evidence>
<dbReference type="GO" id="GO:0045259">
    <property type="term" value="C:proton-transporting ATP synthase complex"/>
    <property type="evidence" value="ECO:0007669"/>
    <property type="project" value="UniProtKB-KW"/>
</dbReference>
<keyword evidence="5 12" id="KW-0138">CF(0)</keyword>
<keyword evidence="10 12" id="KW-0496">Mitochondrion</keyword>
<evidence type="ECO:0000256" key="11">
    <source>
        <dbReference type="ARBA" id="ARBA00023136"/>
    </source>
</evidence>
<gene>
    <name evidence="14" type="primary">atp8</name>
</gene>
<evidence type="ECO:0000313" key="14">
    <source>
        <dbReference type="EMBL" id="ADA62254.1"/>
    </source>
</evidence>
<keyword evidence="7 12" id="KW-0375">Hydrogen ion transport</keyword>
<evidence type="ECO:0000256" key="13">
    <source>
        <dbReference type="SAM" id="Phobius"/>
    </source>
</evidence>
<dbReference type="EMBL" id="GU188852">
    <property type="protein sequence ID" value="ADA62254.1"/>
    <property type="molecule type" value="Genomic_DNA"/>
</dbReference>
<organism evidence="14">
    <name type="scientific">Mengenilla australiensis</name>
    <dbReference type="NCBI Taxonomy" id="701070"/>
    <lineage>
        <taxon>Eukaryota</taxon>
        <taxon>Metazoa</taxon>
        <taxon>Ecdysozoa</taxon>
        <taxon>Arthropoda</taxon>
        <taxon>Hexapoda</taxon>
        <taxon>Insecta</taxon>
        <taxon>Pterygota</taxon>
        <taxon>Neoptera</taxon>
        <taxon>Endopterygota</taxon>
        <taxon>Strepsiptera</taxon>
        <taxon>Mengenillidia</taxon>
        <taxon>Mengenillidae</taxon>
        <taxon>Mengenilla</taxon>
    </lineage>
</organism>
<keyword evidence="8 13" id="KW-1133">Transmembrane helix</keyword>
<dbReference type="GO" id="GO:0031966">
    <property type="term" value="C:mitochondrial membrane"/>
    <property type="evidence" value="ECO:0007669"/>
    <property type="project" value="UniProtKB-SubCell"/>
</dbReference>
<evidence type="ECO:0000256" key="3">
    <source>
        <dbReference type="ARBA" id="ARBA00011291"/>
    </source>
</evidence>
<reference evidence="14" key="1">
    <citation type="journal article" date="2009" name="BMC Genomics">
        <title>The mitochondrial genome of the 'twisted-wing parasite' Mengenilla australiensis (Insecta, Strepsiptera): a comparative study.</title>
        <authorList>
            <person name="McMahon D.P."/>
            <person name="Hayward A."/>
            <person name="Kathirithamby J."/>
        </authorList>
    </citation>
    <scope>NUCLEOTIDE SEQUENCE</scope>
</reference>
<sequence length="50" mass="6340">MPQMNPIYWLLMFIFMIFNLILLTTKIYFMKIKYFKLKNKNNPLKFTMKW</sequence>
<keyword evidence="11 13" id="KW-0472">Membrane</keyword>
<evidence type="ECO:0000256" key="9">
    <source>
        <dbReference type="ARBA" id="ARBA00023065"/>
    </source>
</evidence>
<dbReference type="GO" id="GO:0015078">
    <property type="term" value="F:proton transmembrane transporter activity"/>
    <property type="evidence" value="ECO:0007669"/>
    <property type="project" value="InterPro"/>
</dbReference>
<proteinExistence type="inferred from homology"/>
<protein>
    <recommendedName>
        <fullName evidence="12">ATP synthase complex subunit 8</fullName>
    </recommendedName>
</protein>